<sequence length="86" mass="9910">MPSSPHPVCSHEYSDLVSRVTIIQGRWSRATKRHSGRRNRPPAVATVYIKERAHDAQGVQSLLVFDPVKAYTLILILRWYLLGFFF</sequence>
<name>A0A162CPW2_9CRUS</name>
<dbReference type="EMBL" id="LRGB01000868">
    <property type="protein sequence ID" value="KZS15576.1"/>
    <property type="molecule type" value="Genomic_DNA"/>
</dbReference>
<reference evidence="1 2" key="1">
    <citation type="submission" date="2016-03" db="EMBL/GenBank/DDBJ databases">
        <title>EvidentialGene: Evidence-directed Construction of Genes on Genomes.</title>
        <authorList>
            <person name="Gilbert D.G."/>
            <person name="Choi J.-H."/>
            <person name="Mockaitis K."/>
            <person name="Colbourne J."/>
            <person name="Pfrender M."/>
        </authorList>
    </citation>
    <scope>NUCLEOTIDE SEQUENCE [LARGE SCALE GENOMIC DNA]</scope>
    <source>
        <strain evidence="1 2">Xinb3</strain>
        <tissue evidence="1">Complete organism</tissue>
    </source>
</reference>
<gene>
    <name evidence="1" type="ORF">APZ42_018768</name>
</gene>
<evidence type="ECO:0000313" key="1">
    <source>
        <dbReference type="EMBL" id="KZS15576.1"/>
    </source>
</evidence>
<accession>A0A162CPW2</accession>
<organism evidence="1 2">
    <name type="scientific">Daphnia magna</name>
    <dbReference type="NCBI Taxonomy" id="35525"/>
    <lineage>
        <taxon>Eukaryota</taxon>
        <taxon>Metazoa</taxon>
        <taxon>Ecdysozoa</taxon>
        <taxon>Arthropoda</taxon>
        <taxon>Crustacea</taxon>
        <taxon>Branchiopoda</taxon>
        <taxon>Diplostraca</taxon>
        <taxon>Cladocera</taxon>
        <taxon>Anomopoda</taxon>
        <taxon>Daphniidae</taxon>
        <taxon>Daphnia</taxon>
    </lineage>
</organism>
<keyword evidence="2" id="KW-1185">Reference proteome</keyword>
<dbReference type="AlphaFoldDB" id="A0A162CPW2"/>
<proteinExistence type="predicted"/>
<evidence type="ECO:0000313" key="2">
    <source>
        <dbReference type="Proteomes" id="UP000076858"/>
    </source>
</evidence>
<protein>
    <submittedName>
        <fullName evidence="1">Uncharacterized protein</fullName>
    </submittedName>
</protein>
<dbReference type="Proteomes" id="UP000076858">
    <property type="component" value="Unassembled WGS sequence"/>
</dbReference>
<comment type="caution">
    <text evidence="1">The sequence shown here is derived from an EMBL/GenBank/DDBJ whole genome shotgun (WGS) entry which is preliminary data.</text>
</comment>